<sequence>MHIKRRELLLAGLSGAALGLLTEPAVAVAAPAGQQAIDLWPGSRTPGGPGPGEAEQVSAKGSVTRVSRPRLVVYRPERPNGSAMLVIAGGGYAHIERGAESTPACLWLQSLGVTAFELVYRLPGEHWPAVAPLQDGQRAMRVIRASAQSFGLDTGRIGVLGFSAGGHLAGMTAATPGLARYQPVDEADRLSSRPDFAGLIYPVLTFMPPFDHTHARRSIVGQHPTAEQSAAFSVDHLATAQMPPTFLAQAQDDPIAPVDNSLLMFAALRRLGVPAEMHIFAAGKHGWGMGKPDSLVHAWPGLFTQWVAFNQFFKA</sequence>
<organism evidence="3 4">
    <name type="scientific">Achromobacter ruhlandii</name>
    <dbReference type="NCBI Taxonomy" id="72557"/>
    <lineage>
        <taxon>Bacteria</taxon>
        <taxon>Pseudomonadati</taxon>
        <taxon>Pseudomonadota</taxon>
        <taxon>Betaproteobacteria</taxon>
        <taxon>Burkholderiales</taxon>
        <taxon>Alcaligenaceae</taxon>
        <taxon>Achromobacter</taxon>
    </lineage>
</organism>
<dbReference type="InterPro" id="IPR050300">
    <property type="entry name" value="GDXG_lipolytic_enzyme"/>
</dbReference>
<gene>
    <name evidence="3" type="ORF">LMG3328_04528</name>
</gene>
<proteinExistence type="predicted"/>
<protein>
    <recommendedName>
        <fullName evidence="2">BD-FAE-like domain-containing protein</fullName>
    </recommendedName>
</protein>
<evidence type="ECO:0000259" key="2">
    <source>
        <dbReference type="Pfam" id="PF20434"/>
    </source>
</evidence>
<reference evidence="3 4" key="1">
    <citation type="submission" date="2020-04" db="EMBL/GenBank/DDBJ databases">
        <authorList>
            <person name="De Canck E."/>
        </authorList>
    </citation>
    <scope>NUCLEOTIDE SEQUENCE [LARGE SCALE GENOMIC DNA]</scope>
    <source>
        <strain evidence="3 4">LMG 3328</strain>
    </source>
</reference>
<dbReference type="Gene3D" id="3.40.50.1820">
    <property type="entry name" value="alpha/beta hydrolase"/>
    <property type="match status" value="1"/>
</dbReference>
<dbReference type="SUPFAM" id="SSF53474">
    <property type="entry name" value="alpha/beta-Hydrolases"/>
    <property type="match status" value="1"/>
</dbReference>
<feature type="domain" description="BD-FAE-like" evidence="2">
    <location>
        <begin position="73"/>
        <end position="267"/>
    </location>
</feature>
<dbReference type="InterPro" id="IPR029058">
    <property type="entry name" value="AB_hydrolase_fold"/>
</dbReference>
<dbReference type="PANTHER" id="PTHR48081:SF6">
    <property type="entry name" value="PEPTIDASE S9 PROLYL OLIGOPEPTIDASE CATALYTIC DOMAIN-CONTAINING PROTEIN"/>
    <property type="match status" value="1"/>
</dbReference>
<name>A0A2M9GSU0_9BURK</name>
<dbReference type="RefSeq" id="WP_100509092.1">
    <property type="nucleotide sequence ID" value="NZ_CADILE010000014.1"/>
</dbReference>
<dbReference type="Pfam" id="PF20434">
    <property type="entry name" value="BD-FAE"/>
    <property type="match status" value="1"/>
</dbReference>
<evidence type="ECO:0000256" key="1">
    <source>
        <dbReference type="ARBA" id="ARBA00022801"/>
    </source>
</evidence>
<evidence type="ECO:0000313" key="4">
    <source>
        <dbReference type="Proteomes" id="UP000494122"/>
    </source>
</evidence>
<dbReference type="EMBL" id="CADILE010000014">
    <property type="protein sequence ID" value="CAB3905658.1"/>
    <property type="molecule type" value="Genomic_DNA"/>
</dbReference>
<dbReference type="AlphaFoldDB" id="A0A2M9GSU0"/>
<dbReference type="PANTHER" id="PTHR48081">
    <property type="entry name" value="AB HYDROLASE SUPERFAMILY PROTEIN C4A8.06C"/>
    <property type="match status" value="1"/>
</dbReference>
<evidence type="ECO:0000313" key="3">
    <source>
        <dbReference type="EMBL" id="CAB3905658.1"/>
    </source>
</evidence>
<dbReference type="InterPro" id="IPR049492">
    <property type="entry name" value="BD-FAE-like_dom"/>
</dbReference>
<dbReference type="Proteomes" id="UP000494122">
    <property type="component" value="Unassembled WGS sequence"/>
</dbReference>
<dbReference type="GO" id="GO:0016787">
    <property type="term" value="F:hydrolase activity"/>
    <property type="evidence" value="ECO:0007669"/>
    <property type="project" value="UniProtKB-KW"/>
</dbReference>
<keyword evidence="1" id="KW-0378">Hydrolase</keyword>
<accession>A0A2M9GSU0</accession>